<evidence type="ECO:0000259" key="2">
    <source>
        <dbReference type="Pfam" id="PF09118"/>
    </source>
</evidence>
<evidence type="ECO:0000256" key="1">
    <source>
        <dbReference type="SAM" id="MobiDB-lite"/>
    </source>
</evidence>
<feature type="compositionally biased region" description="Gly residues" evidence="1">
    <location>
        <begin position="78"/>
        <end position="100"/>
    </location>
</feature>
<evidence type="ECO:0000313" key="3">
    <source>
        <dbReference type="EMBL" id="ONK62171.1"/>
    </source>
</evidence>
<protein>
    <recommendedName>
        <fullName evidence="2">Galactose oxidase-like Early set domain-containing protein</fullName>
    </recommendedName>
</protein>
<feature type="region of interest" description="Disordered" evidence="1">
    <location>
        <begin position="36"/>
        <end position="100"/>
    </location>
</feature>
<dbReference type="AlphaFoldDB" id="A0A5P1EBR8"/>
<dbReference type="Gene3D" id="2.60.40.10">
    <property type="entry name" value="Immunoglobulins"/>
    <property type="match status" value="1"/>
</dbReference>
<dbReference type="Gramene" id="ONK62171">
    <property type="protein sequence ID" value="ONK62171"/>
    <property type="gene ID" value="A4U43_C07F1120"/>
</dbReference>
<gene>
    <name evidence="3" type="ORF">A4U43_C07F1120</name>
</gene>
<keyword evidence="4" id="KW-1185">Reference proteome</keyword>
<feature type="compositionally biased region" description="Basic and acidic residues" evidence="1">
    <location>
        <begin position="55"/>
        <end position="68"/>
    </location>
</feature>
<dbReference type="EMBL" id="CM007387">
    <property type="protein sequence ID" value="ONK62171.1"/>
    <property type="molecule type" value="Genomic_DNA"/>
</dbReference>
<reference evidence="4" key="1">
    <citation type="journal article" date="2017" name="Nat. Commun.">
        <title>The asparagus genome sheds light on the origin and evolution of a young Y chromosome.</title>
        <authorList>
            <person name="Harkess A."/>
            <person name="Zhou J."/>
            <person name="Xu C."/>
            <person name="Bowers J.E."/>
            <person name="Van der Hulst R."/>
            <person name="Ayyampalayam S."/>
            <person name="Mercati F."/>
            <person name="Riccardi P."/>
            <person name="McKain M.R."/>
            <person name="Kakrana A."/>
            <person name="Tang H."/>
            <person name="Ray J."/>
            <person name="Groenendijk J."/>
            <person name="Arikit S."/>
            <person name="Mathioni S.M."/>
            <person name="Nakano M."/>
            <person name="Shan H."/>
            <person name="Telgmann-Rauber A."/>
            <person name="Kanno A."/>
            <person name="Yue Z."/>
            <person name="Chen H."/>
            <person name="Li W."/>
            <person name="Chen Y."/>
            <person name="Xu X."/>
            <person name="Zhang Y."/>
            <person name="Luo S."/>
            <person name="Chen H."/>
            <person name="Gao J."/>
            <person name="Mao Z."/>
            <person name="Pires J.C."/>
            <person name="Luo M."/>
            <person name="Kudrna D."/>
            <person name="Wing R.A."/>
            <person name="Meyers B.C."/>
            <person name="Yi K."/>
            <person name="Kong H."/>
            <person name="Lavrijsen P."/>
            <person name="Sunseri F."/>
            <person name="Falavigna A."/>
            <person name="Ye Y."/>
            <person name="Leebens-Mack J.H."/>
            <person name="Chen G."/>
        </authorList>
    </citation>
    <scope>NUCLEOTIDE SEQUENCE [LARGE SCALE GENOMIC DNA]</scope>
    <source>
        <strain evidence="4">cv. DH0086</strain>
    </source>
</reference>
<feature type="domain" description="Galactose oxidase-like Early set" evidence="2">
    <location>
        <begin position="111"/>
        <end position="131"/>
    </location>
</feature>
<dbReference type="Pfam" id="PF09118">
    <property type="entry name" value="GO-like_E_set"/>
    <property type="match status" value="1"/>
</dbReference>
<name>A0A5P1EBR8_ASPOF</name>
<dbReference type="InterPro" id="IPR013783">
    <property type="entry name" value="Ig-like_fold"/>
</dbReference>
<accession>A0A5P1EBR8</accession>
<sequence>MVLTPTTIRECTTRPPNLLPDGAVLLAGLRWGPSRLGTGLSSSPGGGESTGGGDNRGELAERSVRDALVRAGPEDGAAAGGARDGGAGAGGTGCIGIGSGAGLRRPEWRRRGFYMVFAVNQGVPSVASWVQLVG</sequence>
<proteinExistence type="predicted"/>
<dbReference type="Proteomes" id="UP000243459">
    <property type="component" value="Chromosome 7"/>
</dbReference>
<evidence type="ECO:0000313" key="4">
    <source>
        <dbReference type="Proteomes" id="UP000243459"/>
    </source>
</evidence>
<feature type="compositionally biased region" description="Gly residues" evidence="1">
    <location>
        <begin position="44"/>
        <end position="54"/>
    </location>
</feature>
<dbReference type="InterPro" id="IPR015202">
    <property type="entry name" value="GO-like_E_set"/>
</dbReference>
<organism evidence="3 4">
    <name type="scientific">Asparagus officinalis</name>
    <name type="common">Garden asparagus</name>
    <dbReference type="NCBI Taxonomy" id="4686"/>
    <lineage>
        <taxon>Eukaryota</taxon>
        <taxon>Viridiplantae</taxon>
        <taxon>Streptophyta</taxon>
        <taxon>Embryophyta</taxon>
        <taxon>Tracheophyta</taxon>
        <taxon>Spermatophyta</taxon>
        <taxon>Magnoliopsida</taxon>
        <taxon>Liliopsida</taxon>
        <taxon>Asparagales</taxon>
        <taxon>Asparagaceae</taxon>
        <taxon>Asparagoideae</taxon>
        <taxon>Asparagus</taxon>
    </lineage>
</organism>